<organism evidence="18 19">
    <name type="scientific">Sphingomonas spermidinifaciens</name>
    <dbReference type="NCBI Taxonomy" id="1141889"/>
    <lineage>
        <taxon>Bacteria</taxon>
        <taxon>Pseudomonadati</taxon>
        <taxon>Pseudomonadota</taxon>
        <taxon>Alphaproteobacteria</taxon>
        <taxon>Sphingomonadales</taxon>
        <taxon>Sphingomonadaceae</taxon>
        <taxon>Sphingomonas</taxon>
    </lineage>
</organism>
<dbReference type="Pfam" id="PF07715">
    <property type="entry name" value="Plug"/>
    <property type="match status" value="1"/>
</dbReference>
<evidence type="ECO:0000256" key="2">
    <source>
        <dbReference type="ARBA" id="ARBA00022448"/>
    </source>
</evidence>
<proteinExistence type="inferred from homology"/>
<keyword evidence="19" id="KW-1185">Reference proteome</keyword>
<protein>
    <submittedName>
        <fullName evidence="18">TonB-dependent receptor</fullName>
    </submittedName>
</protein>
<keyword evidence="2 12" id="KW-0813">Transport</keyword>
<accession>A0A2A4B2A7</accession>
<evidence type="ECO:0000313" key="18">
    <source>
        <dbReference type="EMBL" id="PCD02072.1"/>
    </source>
</evidence>
<keyword evidence="7" id="KW-0408">Iron</keyword>
<feature type="domain" description="TonB-dependent receptor plug" evidence="17">
    <location>
        <begin position="66"/>
        <end position="174"/>
    </location>
</feature>
<feature type="signal peptide" evidence="15">
    <location>
        <begin position="1"/>
        <end position="28"/>
    </location>
</feature>
<evidence type="ECO:0000259" key="17">
    <source>
        <dbReference type="Pfam" id="PF07715"/>
    </source>
</evidence>
<dbReference type="AlphaFoldDB" id="A0A2A4B2A7"/>
<evidence type="ECO:0000256" key="15">
    <source>
        <dbReference type="SAM" id="SignalP"/>
    </source>
</evidence>
<evidence type="ECO:0000256" key="8">
    <source>
        <dbReference type="ARBA" id="ARBA00023065"/>
    </source>
</evidence>
<evidence type="ECO:0000256" key="14">
    <source>
        <dbReference type="RuleBase" id="RU003357"/>
    </source>
</evidence>
<dbReference type="InterPro" id="IPR039426">
    <property type="entry name" value="TonB-dep_rcpt-like"/>
</dbReference>
<keyword evidence="9 14" id="KW-0798">TonB box</keyword>
<evidence type="ECO:0000256" key="13">
    <source>
        <dbReference type="PROSITE-ProRule" id="PRU10144"/>
    </source>
</evidence>
<sequence>MARLNTRFVRFLTLTAAPAALLALPAHAQDVPAEPEAQAAGADPASAALGDQDIVVTAQRRSESLLRVPISVTAYSGEALEAQGAIDLSDIGDTTPNVTLEPSRGTNSTLTAFIRGVGQQDPVPGFESGVGLYLDDVYLNRPQAALLDIYDVERIEVLRGPQGTLYGRNTIGGAIKYVTRRLPDDFSVNARATYGSYDQADGVLSISAPLTDGIRVGVAGARLSRGGFGENRTLGIENYNKDVWAARGTIEFETPDSRLFVRISGDYTHDKSNARNGHRLLPGLQSGAPVLDDVFDTRAGLAFPANDIEAGGLAMNISAEITTGLTLRSISAWRKDRSLTPIDFDALPAADVDVPAVYRNEQLSQEFQLAYESDRLKGLVGFYYLDARASTRFDVILATTGPALGLPVSAGFGQQTAGDVRTDTWSGFADFTFDVTDWLALTGGIRYTSDTRRSTIFKANRLGGADPQFGGNGVNLGAPITNFTGEATFDRWTPRAVVTITPSDDFLAYASYSRGFKGGGFDPRGSANIAPNNNGVPGIQYDDIYDFFLFDPEEVDSYEVGVKGSLFDRAFTYAVTGFWADYKDVQVPGSVGVDANGDGVFEGFAGVTTNAAAATLKGVEAELFARLLRDFAGAGSQVTLSGTLGYIDARYDSFIGPAGNEVANFRRIQNTPDWTLSGTLGTILPLGPGELNASTTVSYRSDTTQFEVPNPFLDQPGYALWDASINYRFGPDQRYSIGLHGKNLTDERYITSGYLFAVSNPQTGLPIITPAGGITPSLGREGVATAFYGNPRQFYVTLGLKF</sequence>
<keyword evidence="8" id="KW-0406">Ion transport</keyword>
<feature type="chain" id="PRO_5012878654" evidence="15">
    <location>
        <begin position="29"/>
        <end position="802"/>
    </location>
</feature>
<evidence type="ECO:0000256" key="11">
    <source>
        <dbReference type="ARBA" id="ARBA00023237"/>
    </source>
</evidence>
<evidence type="ECO:0000256" key="5">
    <source>
        <dbReference type="ARBA" id="ARBA00022692"/>
    </source>
</evidence>
<dbReference type="EMBL" id="NWMW01000002">
    <property type="protein sequence ID" value="PCD02072.1"/>
    <property type="molecule type" value="Genomic_DNA"/>
</dbReference>
<gene>
    <name evidence="18" type="ORF">COC42_11350</name>
</gene>
<comment type="caution">
    <text evidence="18">The sequence shown here is derived from an EMBL/GenBank/DDBJ whole genome shotgun (WGS) entry which is preliminary data.</text>
</comment>
<dbReference type="InterPro" id="IPR000531">
    <property type="entry name" value="Beta-barrel_TonB"/>
</dbReference>
<keyword evidence="10 12" id="KW-0472">Membrane</keyword>
<dbReference type="Pfam" id="PF00593">
    <property type="entry name" value="TonB_dep_Rec_b-barrel"/>
    <property type="match status" value="1"/>
</dbReference>
<name>A0A2A4B2A7_9SPHN</name>
<dbReference type="InterPro" id="IPR010917">
    <property type="entry name" value="TonB_rcpt_CS"/>
</dbReference>
<keyword evidence="5 12" id="KW-0812">Transmembrane</keyword>
<keyword evidence="18" id="KW-0675">Receptor</keyword>
<evidence type="ECO:0000259" key="16">
    <source>
        <dbReference type="Pfam" id="PF00593"/>
    </source>
</evidence>
<dbReference type="InterPro" id="IPR012910">
    <property type="entry name" value="Plug_dom"/>
</dbReference>
<evidence type="ECO:0000256" key="1">
    <source>
        <dbReference type="ARBA" id="ARBA00004571"/>
    </source>
</evidence>
<evidence type="ECO:0000256" key="3">
    <source>
        <dbReference type="ARBA" id="ARBA00022452"/>
    </source>
</evidence>
<reference evidence="18 19" key="1">
    <citation type="submission" date="2017-09" db="EMBL/GenBank/DDBJ databases">
        <title>Sphingomonas spermidinifaciens 9NM-10, whole genome shotgun sequence.</title>
        <authorList>
            <person name="Feng G."/>
            <person name="Zhu H."/>
        </authorList>
    </citation>
    <scope>NUCLEOTIDE SEQUENCE [LARGE SCALE GENOMIC DNA]</scope>
    <source>
        <strain evidence="18 19">9NM-10</strain>
    </source>
</reference>
<feature type="short sequence motif" description="TonB C-terminal box" evidence="13">
    <location>
        <begin position="785"/>
        <end position="802"/>
    </location>
</feature>
<dbReference type="SUPFAM" id="SSF56935">
    <property type="entry name" value="Porins"/>
    <property type="match status" value="1"/>
</dbReference>
<dbReference type="RefSeq" id="WP_096343450.1">
    <property type="nucleotide sequence ID" value="NZ_NWMW01000002.1"/>
</dbReference>
<keyword evidence="4" id="KW-0410">Iron transport</keyword>
<dbReference type="CDD" id="cd01347">
    <property type="entry name" value="ligand_gated_channel"/>
    <property type="match status" value="1"/>
</dbReference>
<keyword evidence="11 12" id="KW-0998">Cell outer membrane</keyword>
<dbReference type="PROSITE" id="PS01156">
    <property type="entry name" value="TONB_DEPENDENT_REC_2"/>
    <property type="match status" value="1"/>
</dbReference>
<evidence type="ECO:0000256" key="7">
    <source>
        <dbReference type="ARBA" id="ARBA00023004"/>
    </source>
</evidence>
<dbReference type="Proteomes" id="UP000218366">
    <property type="component" value="Unassembled WGS sequence"/>
</dbReference>
<evidence type="ECO:0000256" key="9">
    <source>
        <dbReference type="ARBA" id="ARBA00023077"/>
    </source>
</evidence>
<dbReference type="GO" id="GO:0009279">
    <property type="term" value="C:cell outer membrane"/>
    <property type="evidence" value="ECO:0007669"/>
    <property type="project" value="UniProtKB-SubCell"/>
</dbReference>
<dbReference type="InterPro" id="IPR036942">
    <property type="entry name" value="Beta-barrel_TonB_sf"/>
</dbReference>
<evidence type="ECO:0000256" key="12">
    <source>
        <dbReference type="PROSITE-ProRule" id="PRU01360"/>
    </source>
</evidence>
<dbReference type="PANTHER" id="PTHR32552">
    <property type="entry name" value="FERRICHROME IRON RECEPTOR-RELATED"/>
    <property type="match status" value="1"/>
</dbReference>
<dbReference type="PANTHER" id="PTHR32552:SF81">
    <property type="entry name" value="TONB-DEPENDENT OUTER MEMBRANE RECEPTOR"/>
    <property type="match status" value="1"/>
</dbReference>
<keyword evidence="6 15" id="KW-0732">Signal</keyword>
<dbReference type="PROSITE" id="PS52016">
    <property type="entry name" value="TONB_DEPENDENT_REC_3"/>
    <property type="match status" value="1"/>
</dbReference>
<comment type="similarity">
    <text evidence="12 14">Belongs to the TonB-dependent receptor family.</text>
</comment>
<dbReference type="OrthoDB" id="9760333at2"/>
<evidence type="ECO:0000256" key="6">
    <source>
        <dbReference type="ARBA" id="ARBA00022729"/>
    </source>
</evidence>
<keyword evidence="3 12" id="KW-1134">Transmembrane beta strand</keyword>
<comment type="subcellular location">
    <subcellularLocation>
        <location evidence="1 12">Cell outer membrane</location>
        <topology evidence="1 12">Multi-pass membrane protein</topology>
    </subcellularLocation>
</comment>
<dbReference type="Gene3D" id="2.40.170.20">
    <property type="entry name" value="TonB-dependent receptor, beta-barrel domain"/>
    <property type="match status" value="1"/>
</dbReference>
<evidence type="ECO:0000256" key="4">
    <source>
        <dbReference type="ARBA" id="ARBA00022496"/>
    </source>
</evidence>
<evidence type="ECO:0000256" key="10">
    <source>
        <dbReference type="ARBA" id="ARBA00023136"/>
    </source>
</evidence>
<evidence type="ECO:0000313" key="19">
    <source>
        <dbReference type="Proteomes" id="UP000218366"/>
    </source>
</evidence>
<feature type="domain" description="TonB-dependent receptor-like beta-barrel" evidence="16">
    <location>
        <begin position="259"/>
        <end position="744"/>
    </location>
</feature>
<dbReference type="GO" id="GO:0006826">
    <property type="term" value="P:iron ion transport"/>
    <property type="evidence" value="ECO:0007669"/>
    <property type="project" value="UniProtKB-KW"/>
</dbReference>